<dbReference type="AlphaFoldDB" id="A0A3M2HMC1"/>
<feature type="domain" description="DUF4189" evidence="1">
    <location>
        <begin position="74"/>
        <end position="164"/>
    </location>
</feature>
<dbReference type="InterPro" id="IPR025240">
    <property type="entry name" value="DUF4189"/>
</dbReference>
<dbReference type="EMBL" id="RFLY01000035">
    <property type="protein sequence ID" value="RMH87427.1"/>
    <property type="molecule type" value="Genomic_DNA"/>
</dbReference>
<protein>
    <submittedName>
        <fullName evidence="2">DUF4189 domain-containing protein</fullName>
    </submittedName>
</protein>
<name>A0A3M2HMC1_9GAMM</name>
<proteinExistence type="predicted"/>
<keyword evidence="3" id="KW-1185">Reference proteome</keyword>
<gene>
    <name evidence="2" type="ORF">EBB59_12995</name>
</gene>
<comment type="caution">
    <text evidence="2">The sequence shown here is derived from an EMBL/GenBank/DDBJ whole genome shotgun (WGS) entry which is preliminary data.</text>
</comment>
<evidence type="ECO:0000259" key="1">
    <source>
        <dbReference type="Pfam" id="PF13827"/>
    </source>
</evidence>
<reference evidence="2 3" key="1">
    <citation type="submission" date="2018-10" db="EMBL/GenBank/DDBJ databases">
        <title>Proposal of Lysobacter pythonis sp. nov. isolated from royal pythons (Python regius).</title>
        <authorList>
            <person name="Hans-Juergen B."/>
            <person name="Huptas C."/>
            <person name="Sandra B."/>
            <person name="Igor L."/>
            <person name="Joachim S."/>
            <person name="Siegfried S."/>
            <person name="Mareike W."/>
            <person name="Peter K."/>
        </authorList>
    </citation>
    <scope>NUCLEOTIDE SEQUENCE [LARGE SCALE GENOMIC DNA]</scope>
    <source>
        <strain evidence="2 3">4284/11</strain>
    </source>
</reference>
<dbReference type="OrthoDB" id="6024791at2"/>
<evidence type="ECO:0000313" key="2">
    <source>
        <dbReference type="EMBL" id="RMH87427.1"/>
    </source>
</evidence>
<dbReference type="Pfam" id="PF13827">
    <property type="entry name" value="DUF4189"/>
    <property type="match status" value="1"/>
</dbReference>
<organism evidence="2 3">
    <name type="scientific">Solilutibacter pythonis</name>
    <dbReference type="NCBI Taxonomy" id="2483112"/>
    <lineage>
        <taxon>Bacteria</taxon>
        <taxon>Pseudomonadati</taxon>
        <taxon>Pseudomonadota</taxon>
        <taxon>Gammaproteobacteria</taxon>
        <taxon>Lysobacterales</taxon>
        <taxon>Lysobacteraceae</taxon>
        <taxon>Solilutibacter</taxon>
    </lineage>
</organism>
<sequence>MSNIRNVFLSVFLIIYIIPINALSQSAPGGPCPPGAVPIPGQGRCGSPAEASAINSGGKGNSAPTYTEVWEDRFGAIAVDYAAERMATVEGERSERSAKNKALSKCGTNRCKVVSSVRNGCQVSAYGGGGVAYGAGLSLEGAVKDGMLKCQLDGSVCEITYSGCSLPVRVK</sequence>
<dbReference type="Proteomes" id="UP000275012">
    <property type="component" value="Unassembled WGS sequence"/>
</dbReference>
<accession>A0A3M2HMC1</accession>
<evidence type="ECO:0000313" key="3">
    <source>
        <dbReference type="Proteomes" id="UP000275012"/>
    </source>
</evidence>
<dbReference type="RefSeq" id="WP_122102570.1">
    <property type="nucleotide sequence ID" value="NZ_RFLY01000035.1"/>
</dbReference>